<dbReference type="GO" id="GO:0005634">
    <property type="term" value="C:nucleus"/>
    <property type="evidence" value="ECO:0007669"/>
    <property type="project" value="InterPro"/>
</dbReference>
<dbReference type="GO" id="GO:0006325">
    <property type="term" value="P:chromatin organization"/>
    <property type="evidence" value="ECO:0007669"/>
    <property type="project" value="InterPro"/>
</dbReference>
<keyword evidence="2" id="KW-1185">Reference proteome</keyword>
<evidence type="ECO:0000313" key="2">
    <source>
        <dbReference type="Proteomes" id="UP000019132"/>
    </source>
</evidence>
<sequence length="139" mass="15286">MSESKLVDDEETHLGALPVVDVTAVDISPNPAALTDELNLEVDFHLSKPVANGVWDIEYLVDSLGQVEATDYARGDNHFQFTAPQIDVTGIEPSQFTNCGLLIASLKGEEEGEIMDLKMVIQVSEQRGELQRIIYSPLE</sequence>
<dbReference type="AlphaFoldDB" id="K3WKE0"/>
<organism evidence="1 2">
    <name type="scientific">Globisporangium ultimum (strain ATCC 200006 / CBS 805.95 / DAOM BR144)</name>
    <name type="common">Pythium ultimum</name>
    <dbReference type="NCBI Taxonomy" id="431595"/>
    <lineage>
        <taxon>Eukaryota</taxon>
        <taxon>Sar</taxon>
        <taxon>Stramenopiles</taxon>
        <taxon>Oomycota</taxon>
        <taxon>Peronosporomycetes</taxon>
        <taxon>Pythiales</taxon>
        <taxon>Pythiaceae</taxon>
        <taxon>Globisporangium</taxon>
    </lineage>
</organism>
<dbReference type="OMA" id="WEVQYLV"/>
<dbReference type="SUPFAM" id="SSF101546">
    <property type="entry name" value="ASF1-like"/>
    <property type="match status" value="1"/>
</dbReference>
<dbReference type="eggNOG" id="ENOG502S1R9">
    <property type="taxonomic scope" value="Eukaryota"/>
</dbReference>
<protein>
    <submittedName>
        <fullName evidence="1">Uncharacterized protein</fullName>
    </submittedName>
</protein>
<proteinExistence type="predicted"/>
<reference evidence="1" key="3">
    <citation type="submission" date="2015-02" db="UniProtKB">
        <authorList>
            <consortium name="EnsemblProtists"/>
        </authorList>
    </citation>
    <scope>IDENTIFICATION</scope>
    <source>
        <strain evidence="1">DAOM BR144</strain>
    </source>
</reference>
<dbReference type="HOGENOM" id="CLU_125724_0_0_1"/>
<dbReference type="Proteomes" id="UP000019132">
    <property type="component" value="Unassembled WGS sequence"/>
</dbReference>
<accession>K3WKE0</accession>
<dbReference type="VEuPathDB" id="FungiDB:PYU1_G005421"/>
<evidence type="ECO:0000313" key="1">
    <source>
        <dbReference type="EnsemblProtists" id="PYU1_T005432"/>
    </source>
</evidence>
<name>K3WKE0_GLOUD</name>
<dbReference type="EnsemblProtists" id="PYU1_T005432">
    <property type="protein sequence ID" value="PYU1_T005432"/>
    <property type="gene ID" value="PYU1_G005421"/>
</dbReference>
<reference evidence="2" key="2">
    <citation type="submission" date="2010-04" db="EMBL/GenBank/DDBJ databases">
        <authorList>
            <person name="Buell R."/>
            <person name="Hamilton J."/>
            <person name="Hostetler J."/>
        </authorList>
    </citation>
    <scope>NUCLEOTIDE SEQUENCE [LARGE SCALE GENOMIC DNA]</scope>
    <source>
        <strain evidence="2">DAOM:BR144</strain>
    </source>
</reference>
<dbReference type="InParanoid" id="K3WKE0"/>
<dbReference type="InterPro" id="IPR036747">
    <property type="entry name" value="ASF1-like_sf"/>
</dbReference>
<dbReference type="EMBL" id="GL376633">
    <property type="status" value="NOT_ANNOTATED_CDS"/>
    <property type="molecule type" value="Genomic_DNA"/>
</dbReference>
<reference evidence="2" key="1">
    <citation type="journal article" date="2010" name="Genome Biol.">
        <title>Genome sequence of the necrotrophic plant pathogen Pythium ultimum reveals original pathogenicity mechanisms and effector repertoire.</title>
        <authorList>
            <person name="Levesque C.A."/>
            <person name="Brouwer H."/>
            <person name="Cano L."/>
            <person name="Hamilton J.P."/>
            <person name="Holt C."/>
            <person name="Huitema E."/>
            <person name="Raffaele S."/>
            <person name="Robideau G.P."/>
            <person name="Thines M."/>
            <person name="Win J."/>
            <person name="Zerillo M.M."/>
            <person name="Beakes G.W."/>
            <person name="Boore J.L."/>
            <person name="Busam D."/>
            <person name="Dumas B."/>
            <person name="Ferriera S."/>
            <person name="Fuerstenberg S.I."/>
            <person name="Gachon C.M."/>
            <person name="Gaulin E."/>
            <person name="Govers F."/>
            <person name="Grenville-Briggs L."/>
            <person name="Horner N."/>
            <person name="Hostetler J."/>
            <person name="Jiang R.H."/>
            <person name="Johnson J."/>
            <person name="Krajaejun T."/>
            <person name="Lin H."/>
            <person name="Meijer H.J."/>
            <person name="Moore B."/>
            <person name="Morris P."/>
            <person name="Phuntmart V."/>
            <person name="Puiu D."/>
            <person name="Shetty J."/>
            <person name="Stajich J.E."/>
            <person name="Tripathy S."/>
            <person name="Wawra S."/>
            <person name="van West P."/>
            <person name="Whitty B.R."/>
            <person name="Coutinho P.M."/>
            <person name="Henrissat B."/>
            <person name="Martin F."/>
            <person name="Thomas P.D."/>
            <person name="Tyler B.M."/>
            <person name="De Vries R.P."/>
            <person name="Kamoun S."/>
            <person name="Yandell M."/>
            <person name="Tisserat N."/>
            <person name="Buell C.R."/>
        </authorList>
    </citation>
    <scope>NUCLEOTIDE SEQUENCE</scope>
    <source>
        <strain evidence="2">DAOM:BR144</strain>
    </source>
</reference>